<feature type="compositionally biased region" description="Low complexity" evidence="1">
    <location>
        <begin position="862"/>
        <end position="876"/>
    </location>
</feature>
<organism evidence="2 3">
    <name type="scientific">Dentipellis fragilis</name>
    <dbReference type="NCBI Taxonomy" id="205917"/>
    <lineage>
        <taxon>Eukaryota</taxon>
        <taxon>Fungi</taxon>
        <taxon>Dikarya</taxon>
        <taxon>Basidiomycota</taxon>
        <taxon>Agaricomycotina</taxon>
        <taxon>Agaricomycetes</taxon>
        <taxon>Russulales</taxon>
        <taxon>Hericiaceae</taxon>
        <taxon>Dentipellis</taxon>
    </lineage>
</organism>
<feature type="region of interest" description="Disordered" evidence="1">
    <location>
        <begin position="624"/>
        <end position="656"/>
    </location>
</feature>
<dbReference type="AlphaFoldDB" id="A0A4Y9ZB41"/>
<comment type="caution">
    <text evidence="2">The sequence shown here is derived from an EMBL/GenBank/DDBJ whole genome shotgun (WGS) entry which is preliminary data.</text>
</comment>
<feature type="compositionally biased region" description="Basic and acidic residues" evidence="1">
    <location>
        <begin position="1058"/>
        <end position="1083"/>
    </location>
</feature>
<feature type="compositionally biased region" description="Acidic residues" evidence="1">
    <location>
        <begin position="631"/>
        <end position="656"/>
    </location>
</feature>
<feature type="compositionally biased region" description="Basic and acidic residues" evidence="1">
    <location>
        <begin position="1033"/>
        <end position="1050"/>
    </location>
</feature>
<name>A0A4Y9ZB41_9AGAM</name>
<evidence type="ECO:0000313" key="3">
    <source>
        <dbReference type="Proteomes" id="UP000298327"/>
    </source>
</evidence>
<feature type="compositionally biased region" description="Acidic residues" evidence="1">
    <location>
        <begin position="1018"/>
        <end position="1031"/>
    </location>
</feature>
<dbReference type="EMBL" id="SEOQ01000054">
    <property type="protein sequence ID" value="TFY71370.1"/>
    <property type="molecule type" value="Genomic_DNA"/>
</dbReference>
<feature type="compositionally biased region" description="Basic and acidic residues" evidence="1">
    <location>
        <begin position="995"/>
        <end position="1004"/>
    </location>
</feature>
<accession>A0A4Y9ZB41</accession>
<dbReference type="Gene3D" id="1.20.1280.50">
    <property type="match status" value="1"/>
</dbReference>
<dbReference type="STRING" id="205917.A0A4Y9ZB41"/>
<feature type="region of interest" description="Disordered" evidence="1">
    <location>
        <begin position="995"/>
        <end position="1091"/>
    </location>
</feature>
<reference evidence="2 3" key="1">
    <citation type="submission" date="2019-02" db="EMBL/GenBank/DDBJ databases">
        <title>Genome sequencing of the rare red list fungi Dentipellis fragilis.</title>
        <authorList>
            <person name="Buettner E."/>
            <person name="Kellner H."/>
        </authorList>
    </citation>
    <scope>NUCLEOTIDE SEQUENCE [LARGE SCALE GENOMIC DNA]</scope>
    <source>
        <strain evidence="2 3">DSM 105465</strain>
    </source>
</reference>
<protein>
    <submittedName>
        <fullName evidence="2">Uncharacterized protein</fullName>
    </submittedName>
</protein>
<keyword evidence="3" id="KW-1185">Reference proteome</keyword>
<sequence length="1091" mass="122373">MPETQNNDASSISSWASFGASRISHLDRLSASSSVAVLDEARVKLEQEIEAICATAATMRMRRNSLLPIARLHPEVLAHIFSFLAADETEIPRNRGLRYQYGQSMAASQENSLYDKQGWIRVTHVCRHWRHVALDHPGLWGIDISSFPAWTDERMRRSKHAPIDITYSFVQGGTIGAMKDNKSKFIELLSALGRTRELTLRQLNHRDIGELSPFLLGAAPLLESFSCDCPPAPKDPSTLLRLLPLLPSNLFDGETPRLYKLALTDVLISLKAPLYDSVVDLSLLSAHPSGFVSPNFTRDQLLSLFGRMPRLQSLEIKYMIPCSPVQVPSTSSGMPPADLEGRVSLPRLRSLKVSSDIQDCVWLSQTLSLPPSVTLHLSCSNEANPPVQHYHTLLSLVASHMHGDNSTVPIKCLSMNFLPNQLYIEGWRAFPEHLFSLSRGAIAKLKQPEISVDFTGYSVAIGTDKFKKIVRHFCEEPFLDKVAALDVSTITVGMFPFVWRDFFTSFAAVQQLAVSGAVVELLINELSQNPYIDESEGPDWTPKEWLFPGLRRLKLCRADFWNYDYEEEEEELCTNLVGLLEDMQECPTTNIEELVVQDCGIQETLIKDLRDIVPTVTWDDSVWAAPRLPQDPDEDEEEDEEGYGGEEYYGEDWDDEPNFFDENPDVDIHDIFHAFALETRSLYFVPFSDLAYVLTPIQVIGDFKFVTRLLGLYVELELELDFASTVCSILLPKRHGHHTIDLMSSSRKRKYRPRTSADDAYAYPSWQPAPEASGSHMAEPDPALFIVAYEADLVRGPQAISAAQSLEVDFGDTDGDSASRETARAGGGLIKWERTGADDGGDVWVDRYDARLLLDTLPRLTSIPPSSRPQSPSGWSDLPSDAEDTFFFTPEEAEDYHREKRRRIINQLREDRLKAREAEEDDDDLHSATERWGGSDEEPEEAQRAVMRRTATHLVASPNVAQLEMRILANHGADPRFAFLRGRWVRAWAVIKAEARRDAEEKSAASDGKGLGGIMSYEDSDEESEAADGDGGEGVKDDTQETQQENKEDVSAEGDDEVAIKEARRARAREWMKQRRAQKDKIPESGANAPP</sequence>
<feature type="region of interest" description="Disordered" evidence="1">
    <location>
        <begin position="915"/>
        <end position="944"/>
    </location>
</feature>
<dbReference type="Proteomes" id="UP000298327">
    <property type="component" value="Unassembled WGS sequence"/>
</dbReference>
<feature type="region of interest" description="Disordered" evidence="1">
    <location>
        <begin position="860"/>
        <end position="883"/>
    </location>
</feature>
<proteinExistence type="predicted"/>
<gene>
    <name evidence="2" type="ORF">EVG20_g1630</name>
</gene>
<dbReference type="OrthoDB" id="2552978at2759"/>
<evidence type="ECO:0000256" key="1">
    <source>
        <dbReference type="SAM" id="MobiDB-lite"/>
    </source>
</evidence>
<evidence type="ECO:0000313" key="2">
    <source>
        <dbReference type="EMBL" id="TFY71370.1"/>
    </source>
</evidence>